<evidence type="ECO:0000256" key="5">
    <source>
        <dbReference type="ARBA" id="ARBA00023274"/>
    </source>
</evidence>
<comment type="function">
    <text evidence="1">One of two assembly initiator proteins, it binds directly to the 5'-end of the 23S rRNA, where it nucleates assembly of the 50S subunit.</text>
</comment>
<dbReference type="NCBIfam" id="TIGR01079">
    <property type="entry name" value="rplX_bact"/>
    <property type="match status" value="1"/>
</dbReference>
<organism evidence="9 10">
    <name type="scientific">Babesia divergens</name>
    <dbReference type="NCBI Taxonomy" id="32595"/>
    <lineage>
        <taxon>Eukaryota</taxon>
        <taxon>Sar</taxon>
        <taxon>Alveolata</taxon>
        <taxon>Apicomplexa</taxon>
        <taxon>Aconoidasida</taxon>
        <taxon>Piroplasmida</taxon>
        <taxon>Babesiidae</taxon>
        <taxon>Babesia</taxon>
    </lineage>
</organism>
<reference evidence="9" key="1">
    <citation type="journal article" date="2014" name="Nucleic Acids Res.">
        <title>The evolutionary dynamics of variant antigen genes in Babesia reveal a history of genomic innovation underlying host-parasite interaction.</title>
        <authorList>
            <person name="Jackson A.P."/>
            <person name="Otto T.D."/>
            <person name="Darby A."/>
            <person name="Ramaprasad A."/>
            <person name="Xia D."/>
            <person name="Echaide I.E."/>
            <person name="Farber M."/>
            <person name="Gahlot S."/>
            <person name="Gamble J."/>
            <person name="Gupta D."/>
            <person name="Gupta Y."/>
            <person name="Jackson L."/>
            <person name="Malandrin L."/>
            <person name="Malas T.B."/>
            <person name="Moussa E."/>
            <person name="Nair M."/>
            <person name="Reid A.J."/>
            <person name="Sanders M."/>
            <person name="Sharma J."/>
            <person name="Tracey A."/>
            <person name="Quail M.A."/>
            <person name="Weir W."/>
            <person name="Wastling J.M."/>
            <person name="Hall N."/>
            <person name="Willadsen P."/>
            <person name="Lingelbach K."/>
            <person name="Shiels B."/>
            <person name="Tait A."/>
            <person name="Berriman M."/>
            <person name="Allred D.R."/>
            <person name="Pain A."/>
        </authorList>
    </citation>
    <scope>NUCLEOTIDE SEQUENCE</scope>
    <source>
        <strain evidence="9">1802A</strain>
    </source>
</reference>
<dbReference type="GO" id="GO:0003735">
    <property type="term" value="F:structural constituent of ribosome"/>
    <property type="evidence" value="ECO:0007669"/>
    <property type="project" value="InterPro"/>
</dbReference>
<evidence type="ECO:0000313" key="10">
    <source>
        <dbReference type="Proteomes" id="UP001195914"/>
    </source>
</evidence>
<keyword evidence="4 7" id="KW-0689">Ribosomal protein</keyword>
<dbReference type="GO" id="GO:1990904">
    <property type="term" value="C:ribonucleoprotein complex"/>
    <property type="evidence" value="ECO:0007669"/>
    <property type="project" value="UniProtKB-KW"/>
</dbReference>
<protein>
    <recommendedName>
        <fullName evidence="6">Large ribosomal subunit protein uL24c</fullName>
    </recommendedName>
</protein>
<keyword evidence="5 7" id="KW-0687">Ribonucleoprotein</keyword>
<dbReference type="EMBL" id="JAHBMH010000033">
    <property type="protein sequence ID" value="KAK1937316.1"/>
    <property type="molecule type" value="Genomic_DNA"/>
</dbReference>
<dbReference type="HAMAP" id="MF_01326_B">
    <property type="entry name" value="Ribosomal_uL24_B"/>
    <property type="match status" value="1"/>
</dbReference>
<dbReference type="InterPro" id="IPR008991">
    <property type="entry name" value="Translation_prot_SH3-like_sf"/>
</dbReference>
<dbReference type="Proteomes" id="UP001195914">
    <property type="component" value="Unassembled WGS sequence"/>
</dbReference>
<comment type="similarity">
    <text evidence="2 7">Belongs to the universal ribosomal protein uL24 family.</text>
</comment>
<dbReference type="GO" id="GO:0006412">
    <property type="term" value="P:translation"/>
    <property type="evidence" value="ECO:0007669"/>
    <property type="project" value="InterPro"/>
</dbReference>
<dbReference type="AlphaFoldDB" id="A0AAD9GF71"/>
<proteinExistence type="inferred from homology"/>
<dbReference type="SMART" id="SM00739">
    <property type="entry name" value="KOW"/>
    <property type="match status" value="1"/>
</dbReference>
<dbReference type="InterPro" id="IPR014722">
    <property type="entry name" value="Rib_uL2_dom2"/>
</dbReference>
<evidence type="ECO:0000256" key="2">
    <source>
        <dbReference type="ARBA" id="ARBA00010618"/>
    </source>
</evidence>
<evidence type="ECO:0000256" key="6">
    <source>
        <dbReference type="ARBA" id="ARBA00035282"/>
    </source>
</evidence>
<evidence type="ECO:0000259" key="8">
    <source>
        <dbReference type="SMART" id="SM00739"/>
    </source>
</evidence>
<feature type="domain" description="KOW" evidence="8">
    <location>
        <begin position="94"/>
        <end position="121"/>
    </location>
</feature>
<evidence type="ECO:0000256" key="3">
    <source>
        <dbReference type="ARBA" id="ARBA00011838"/>
    </source>
</evidence>
<dbReference type="Pfam" id="PF17136">
    <property type="entry name" value="ribosomal_L24"/>
    <property type="match status" value="1"/>
</dbReference>
<dbReference type="InterPro" id="IPR057264">
    <property type="entry name" value="Ribosomal_uL24_C"/>
</dbReference>
<reference evidence="9" key="2">
    <citation type="submission" date="2021-05" db="EMBL/GenBank/DDBJ databases">
        <authorList>
            <person name="Pain A."/>
        </authorList>
    </citation>
    <scope>NUCLEOTIDE SEQUENCE</scope>
    <source>
        <strain evidence="9">1802A</strain>
    </source>
</reference>
<comment type="caution">
    <text evidence="9">The sequence shown here is derived from an EMBL/GenBank/DDBJ whole genome shotgun (WGS) entry which is preliminary data.</text>
</comment>
<comment type="subunit">
    <text evidence="3">Part of the 50S ribosomal subunit.</text>
</comment>
<evidence type="ECO:0000256" key="7">
    <source>
        <dbReference type="RuleBase" id="RU003477"/>
    </source>
</evidence>
<evidence type="ECO:0000256" key="4">
    <source>
        <dbReference type="ARBA" id="ARBA00022980"/>
    </source>
</evidence>
<dbReference type="CDD" id="cd06089">
    <property type="entry name" value="KOW_RPL26"/>
    <property type="match status" value="1"/>
</dbReference>
<keyword evidence="10" id="KW-1185">Reference proteome</keyword>
<dbReference type="InterPro" id="IPR003256">
    <property type="entry name" value="Ribosomal_uL24"/>
</dbReference>
<name>A0AAD9GF71_BABDI</name>
<accession>A0AAD9GF71</accession>
<dbReference type="InterPro" id="IPR041988">
    <property type="entry name" value="Ribosomal_uL24_KOW"/>
</dbReference>
<dbReference type="Gene3D" id="2.30.30.30">
    <property type="match status" value="1"/>
</dbReference>
<gene>
    <name evidence="9" type="ORF">X943_000957</name>
</gene>
<sequence length="234" mass="27000">MQLHFPCQLTSHRLFGRSPQCALRAARLAFCVDRVGTYRNLWQQPVFSRDSRALSILSSLGILYSLDVTSAGFSFTQRRGAKLAKPKDIINFWKIRVGDKVVVISGKDKGKVGEVLACDKLRNQVKVKDCNMRKLLVDGQMVMIEKKIHYSNVQLIDPLLNCGTRVSIRFNRDKEPLRVSKKSGYVIPWPAEKPEPEKGTLPMTNRVHRCQNLSRVKRTRRRRSHWPKRTTTKW</sequence>
<dbReference type="GO" id="GO:0003723">
    <property type="term" value="F:RNA binding"/>
    <property type="evidence" value="ECO:0007669"/>
    <property type="project" value="InterPro"/>
</dbReference>
<dbReference type="SUPFAM" id="SSF50104">
    <property type="entry name" value="Translation proteins SH3-like domain"/>
    <property type="match status" value="1"/>
</dbReference>
<dbReference type="InterPro" id="IPR005824">
    <property type="entry name" value="KOW"/>
</dbReference>
<evidence type="ECO:0000313" key="9">
    <source>
        <dbReference type="EMBL" id="KAK1937316.1"/>
    </source>
</evidence>
<evidence type="ECO:0000256" key="1">
    <source>
        <dbReference type="ARBA" id="ARBA00004072"/>
    </source>
</evidence>
<dbReference type="Pfam" id="PF00467">
    <property type="entry name" value="KOW"/>
    <property type="match status" value="1"/>
</dbReference>
<dbReference type="PANTHER" id="PTHR12903">
    <property type="entry name" value="MITOCHONDRIAL RIBOSOMAL PROTEIN L24"/>
    <property type="match status" value="1"/>
</dbReference>
<dbReference type="PROSITE" id="PS01108">
    <property type="entry name" value="RIBOSOMAL_L24"/>
    <property type="match status" value="1"/>
</dbReference>
<dbReference type="GO" id="GO:0005840">
    <property type="term" value="C:ribosome"/>
    <property type="evidence" value="ECO:0007669"/>
    <property type="project" value="UniProtKB-KW"/>
</dbReference>
<dbReference type="InterPro" id="IPR005825">
    <property type="entry name" value="Ribosomal_uL24_CS"/>
</dbReference>